<reference evidence="2" key="1">
    <citation type="journal article" date="2023" name="Plant J.">
        <title>Genome sequences and population genomics provide insights into the demographic history, inbreeding, and mutation load of two 'living fossil' tree species of Dipteronia.</title>
        <authorList>
            <person name="Feng Y."/>
            <person name="Comes H.P."/>
            <person name="Chen J."/>
            <person name="Zhu S."/>
            <person name="Lu R."/>
            <person name="Zhang X."/>
            <person name="Li P."/>
            <person name="Qiu J."/>
            <person name="Olsen K.M."/>
            <person name="Qiu Y."/>
        </authorList>
    </citation>
    <scope>NUCLEOTIDE SEQUENCE</scope>
    <source>
        <strain evidence="2">NBL</strain>
    </source>
</reference>
<proteinExistence type="predicted"/>
<comment type="caution">
    <text evidence="2">The sequence shown here is derived from an EMBL/GenBank/DDBJ whole genome shotgun (WGS) entry which is preliminary data.</text>
</comment>
<name>A0AAD9ZIE5_9ROSI</name>
<accession>A0AAD9ZIE5</accession>
<evidence type="ECO:0000256" key="1">
    <source>
        <dbReference type="SAM" id="MobiDB-lite"/>
    </source>
</evidence>
<dbReference type="Proteomes" id="UP001281410">
    <property type="component" value="Unassembled WGS sequence"/>
</dbReference>
<gene>
    <name evidence="2" type="ORF">Dsin_030159</name>
</gene>
<keyword evidence="3" id="KW-1185">Reference proteome</keyword>
<sequence>MFWPVTRSSNQTGFLENMGKMRECSENAHKYLMDIPLQQWTVHEFDTKTKTDHNTNNIVEAFNGWINKYQTLPILTMLESIRRKLRSIGSSSKQHALSTPAQTRQSNNIEVGNNSTHHAHIPHNNSQTRQPNTGTVNITLSQRHACHDNIGSQPFTLNAPRSSQRFEVARGTSSGRGGGENGGELRRESNLDYIANPSQRLMKISVQQATERMSVGEESKMGESLLHDVKNLRRNLGKNRRQNLAISNSCSSPTWERISVASEGG</sequence>
<feature type="compositionally biased region" description="Polar residues" evidence="1">
    <location>
        <begin position="90"/>
        <end position="116"/>
    </location>
</feature>
<evidence type="ECO:0000313" key="2">
    <source>
        <dbReference type="EMBL" id="KAK3182873.1"/>
    </source>
</evidence>
<organism evidence="2 3">
    <name type="scientific">Dipteronia sinensis</name>
    <dbReference type="NCBI Taxonomy" id="43782"/>
    <lineage>
        <taxon>Eukaryota</taxon>
        <taxon>Viridiplantae</taxon>
        <taxon>Streptophyta</taxon>
        <taxon>Embryophyta</taxon>
        <taxon>Tracheophyta</taxon>
        <taxon>Spermatophyta</taxon>
        <taxon>Magnoliopsida</taxon>
        <taxon>eudicotyledons</taxon>
        <taxon>Gunneridae</taxon>
        <taxon>Pentapetalae</taxon>
        <taxon>rosids</taxon>
        <taxon>malvids</taxon>
        <taxon>Sapindales</taxon>
        <taxon>Sapindaceae</taxon>
        <taxon>Hippocastanoideae</taxon>
        <taxon>Acereae</taxon>
        <taxon>Dipteronia</taxon>
    </lineage>
</organism>
<feature type="region of interest" description="Disordered" evidence="1">
    <location>
        <begin position="90"/>
        <end position="131"/>
    </location>
</feature>
<protein>
    <submittedName>
        <fullName evidence="2">Uncharacterized protein</fullName>
    </submittedName>
</protein>
<evidence type="ECO:0000313" key="3">
    <source>
        <dbReference type="Proteomes" id="UP001281410"/>
    </source>
</evidence>
<dbReference type="EMBL" id="JANJYJ010000010">
    <property type="protein sequence ID" value="KAK3182873.1"/>
    <property type="molecule type" value="Genomic_DNA"/>
</dbReference>
<dbReference type="AlphaFoldDB" id="A0AAD9ZIE5"/>